<keyword evidence="2" id="KW-1185">Reference proteome</keyword>
<name>A0ABD5RCG4_9EURY</name>
<organism evidence="1 2">
    <name type="scientific">Salinirubrum litoreum</name>
    <dbReference type="NCBI Taxonomy" id="1126234"/>
    <lineage>
        <taxon>Archaea</taxon>
        <taxon>Methanobacteriati</taxon>
        <taxon>Methanobacteriota</taxon>
        <taxon>Stenosarchaea group</taxon>
        <taxon>Halobacteria</taxon>
        <taxon>Halobacteriales</taxon>
        <taxon>Haloferacaceae</taxon>
        <taxon>Salinirubrum</taxon>
    </lineage>
</organism>
<evidence type="ECO:0000313" key="1">
    <source>
        <dbReference type="EMBL" id="MFC5367601.1"/>
    </source>
</evidence>
<sequence length="40" mass="4355">MRTRTSLTILLAATLVLIAVVRSSTDEPDAPTERADGRTR</sequence>
<comment type="caution">
    <text evidence="1">The sequence shown here is derived from an EMBL/GenBank/DDBJ whole genome shotgun (WGS) entry which is preliminary data.</text>
</comment>
<reference evidence="1 2" key="1">
    <citation type="journal article" date="2019" name="Int. J. Syst. Evol. Microbiol.">
        <title>The Global Catalogue of Microorganisms (GCM) 10K type strain sequencing project: providing services to taxonomists for standard genome sequencing and annotation.</title>
        <authorList>
            <consortium name="The Broad Institute Genomics Platform"/>
            <consortium name="The Broad Institute Genome Sequencing Center for Infectious Disease"/>
            <person name="Wu L."/>
            <person name="Ma J."/>
        </authorList>
    </citation>
    <scope>NUCLEOTIDE SEQUENCE [LARGE SCALE GENOMIC DNA]</scope>
    <source>
        <strain evidence="1 2">CGMCC 1.12237</strain>
    </source>
</reference>
<gene>
    <name evidence="1" type="ORF">ACFPJ5_11705</name>
</gene>
<dbReference type="Proteomes" id="UP001596201">
    <property type="component" value="Unassembled WGS sequence"/>
</dbReference>
<dbReference type="EMBL" id="JBHSKX010000002">
    <property type="protein sequence ID" value="MFC5367601.1"/>
    <property type="molecule type" value="Genomic_DNA"/>
</dbReference>
<accession>A0ABD5RCG4</accession>
<dbReference type="RefSeq" id="WP_264474995.1">
    <property type="nucleotide sequence ID" value="NZ_JAJCVJ010000002.1"/>
</dbReference>
<evidence type="ECO:0000313" key="2">
    <source>
        <dbReference type="Proteomes" id="UP001596201"/>
    </source>
</evidence>
<proteinExistence type="predicted"/>
<dbReference type="AlphaFoldDB" id="A0ABD5RCG4"/>
<protein>
    <submittedName>
        <fullName evidence="1">Uncharacterized protein</fullName>
    </submittedName>
</protein>